<feature type="repeat" description="ANK" evidence="1">
    <location>
        <begin position="747"/>
        <end position="779"/>
    </location>
</feature>
<dbReference type="InterPro" id="IPR010730">
    <property type="entry name" value="HET"/>
</dbReference>
<evidence type="ECO:0000313" key="6">
    <source>
        <dbReference type="Proteomes" id="UP000293360"/>
    </source>
</evidence>
<accession>A0A4Q4TP22</accession>
<evidence type="ECO:0000256" key="1">
    <source>
        <dbReference type="PROSITE-ProRule" id="PRU00023"/>
    </source>
</evidence>
<keyword evidence="6" id="KW-1185">Reference proteome</keyword>
<dbReference type="AlphaFoldDB" id="A0A4Q4TP22"/>
<feature type="repeat" description="ANK" evidence="1">
    <location>
        <begin position="714"/>
        <end position="746"/>
    </location>
</feature>
<reference evidence="5 6" key="1">
    <citation type="submission" date="2018-06" db="EMBL/GenBank/DDBJ databases">
        <title>Complete Genomes of Monosporascus.</title>
        <authorList>
            <person name="Robinson A.J."/>
            <person name="Natvig D.O."/>
        </authorList>
    </citation>
    <scope>NUCLEOTIDE SEQUENCE [LARGE SCALE GENOMIC DNA]</scope>
    <source>
        <strain evidence="5 6">CBS 110550</strain>
    </source>
</reference>
<organism evidence="5 6">
    <name type="scientific">Monosporascus ibericus</name>
    <dbReference type="NCBI Taxonomy" id="155417"/>
    <lineage>
        <taxon>Eukaryota</taxon>
        <taxon>Fungi</taxon>
        <taxon>Dikarya</taxon>
        <taxon>Ascomycota</taxon>
        <taxon>Pezizomycotina</taxon>
        <taxon>Sordariomycetes</taxon>
        <taxon>Xylariomycetidae</taxon>
        <taxon>Xylariales</taxon>
        <taxon>Xylariales incertae sedis</taxon>
        <taxon>Monosporascus</taxon>
    </lineage>
</organism>
<dbReference type="Pfam" id="PF00023">
    <property type="entry name" value="Ank"/>
    <property type="match status" value="2"/>
</dbReference>
<feature type="repeat" description="ANK" evidence="1">
    <location>
        <begin position="909"/>
        <end position="941"/>
    </location>
</feature>
<dbReference type="InterPro" id="IPR036770">
    <property type="entry name" value="Ankyrin_rpt-contain_sf"/>
</dbReference>
<feature type="repeat" description="ANK" evidence="1">
    <location>
        <begin position="780"/>
        <end position="812"/>
    </location>
</feature>
<gene>
    <name evidence="5" type="ORF">DL764_001906</name>
</gene>
<proteinExistence type="predicted"/>
<evidence type="ECO:0000313" key="5">
    <source>
        <dbReference type="EMBL" id="RYP08418.1"/>
    </source>
</evidence>
<feature type="repeat" description="ANK" evidence="1">
    <location>
        <begin position="813"/>
        <end position="839"/>
    </location>
</feature>
<sequence>MRLLNVETFELDVFDVAHTPAYAILSHTWGKDSEEVSYNDISAGRLATAETRPNKVSGCCKQAKDDGYEYVWIDTCCIDKTDSVELQEAINSMFRWYQKAQICYVYLSDVPPGDDPQDPQSAFFSSRWFRRGWTLQELLAPPNVRFYDSEWNHLGTKGDLSDEIEDITGIPNPFLLGITELHYASVAQRMSWAAGRVTKREEDISYCLLGIFGVSMPMIYGERSKALRRLQEHIMKDIGDDSILAWGIGLEGLTPDNSSALNPGGILADHPSDFVNCGQIASRERPDNDSFDLRGGNLWLRLFLHTTAAGETLGLLNCGPEHDADKVVGIPLAATSGGQRDEYMRLKGRHAALIPKPASQDSAKLVRIRVDCERKSSATPSQSCFLHIQKTVRSLELVDVEPRSCWHRERALVEVAAGPDSDCMQRILARFHDKTKDSADFVVVLETQSSGMKARCHVLIASRQTSLQVIARNFGDMRPEALGKKSASNGILNLHVTLEPISKQRRLRLRLAASPNSPETTVNATFELHCIRRMVGIQCIEEVEEKKAREEKELSQKLEQKSPALDRAKSELRIVKEELRRIREKEKVLVKEVENGPQEMGELKAKQNEIRQQLEKMWAWRSKAQQCANKLWNSRPSAREIGNGFVWEDDQTLHFAAKNGYEDAARVLLDRGADVAAKDVEGGTPLYVAAFNGHEAVARLLLDRGADVRAQKKDGLTPLQAATSNGYEAVTSMLLDNGADVGAQKKDGLTPLHAAVFNGHEAVARLLLDKGADVGAQKKDGLTPLHAAVFNGHEGVVRLLLDTGADVAAKKEDGWTPLDMATCNGHESVVRLLLDKGANEHKDGWTPLYLAAQNGHEAVVRLLLDKGADVAAKRKDGWTPLNIATSNGHESVVRLLLDKGVNATEKDVKGWTPLHFAAYEGQEAITRLLLDKGVDVAAKNINGSTPLDMATRNGYEVITQLLLDKGAEVAAKDMDCWTPLGVADSNEYKAGMRLLLDKGVDAAVKDVDWLEAAVKLR</sequence>
<dbReference type="PANTHER" id="PTHR24133:SF40">
    <property type="entry name" value="ANKYRIN REPEAT DOMAIN 44"/>
    <property type="match status" value="1"/>
</dbReference>
<name>A0A4Q4TP22_9PEZI</name>
<dbReference type="PRINTS" id="PR01415">
    <property type="entry name" value="ANKYRIN"/>
</dbReference>
<feature type="domain" description="DUF8212" evidence="4">
    <location>
        <begin position="225"/>
        <end position="260"/>
    </location>
</feature>
<feature type="repeat" description="ANK" evidence="1">
    <location>
        <begin position="843"/>
        <end position="875"/>
    </location>
</feature>
<feature type="coiled-coil region" evidence="2">
    <location>
        <begin position="540"/>
        <end position="592"/>
    </location>
</feature>
<dbReference type="STRING" id="155417.A0A4Q4TP22"/>
<dbReference type="PROSITE" id="PS50088">
    <property type="entry name" value="ANK_REPEAT"/>
    <property type="match status" value="10"/>
</dbReference>
<feature type="repeat" description="ANK" evidence="1">
    <location>
        <begin position="876"/>
        <end position="908"/>
    </location>
</feature>
<comment type="caution">
    <text evidence="5">The sequence shown here is derived from an EMBL/GenBank/DDBJ whole genome shotgun (WGS) entry which is preliminary data.</text>
</comment>
<evidence type="ECO:0000259" key="4">
    <source>
        <dbReference type="Pfam" id="PF26640"/>
    </source>
</evidence>
<dbReference type="Pfam" id="PF26640">
    <property type="entry name" value="DUF8212"/>
    <property type="match status" value="1"/>
</dbReference>
<dbReference type="PROSITE" id="PS50297">
    <property type="entry name" value="ANK_REP_REGION"/>
    <property type="match status" value="10"/>
</dbReference>
<keyword evidence="2" id="KW-0175">Coiled coil</keyword>
<dbReference type="Pfam" id="PF12796">
    <property type="entry name" value="Ank_2"/>
    <property type="match status" value="3"/>
</dbReference>
<feature type="repeat" description="ANK" evidence="1">
    <location>
        <begin position="681"/>
        <end position="713"/>
    </location>
</feature>
<dbReference type="SMART" id="SM00248">
    <property type="entry name" value="ANK"/>
    <property type="match status" value="11"/>
</dbReference>
<dbReference type="OrthoDB" id="194358at2759"/>
<dbReference type="Gene3D" id="1.25.40.20">
    <property type="entry name" value="Ankyrin repeat-containing domain"/>
    <property type="match status" value="6"/>
</dbReference>
<protein>
    <submittedName>
        <fullName evidence="5">Uncharacterized protein</fullName>
    </submittedName>
</protein>
<evidence type="ECO:0000259" key="3">
    <source>
        <dbReference type="Pfam" id="PF06985"/>
    </source>
</evidence>
<feature type="repeat" description="ANK" evidence="1">
    <location>
        <begin position="648"/>
        <end position="680"/>
    </location>
</feature>
<dbReference type="InterPro" id="IPR002110">
    <property type="entry name" value="Ankyrin_rpt"/>
</dbReference>
<dbReference type="InterPro" id="IPR052391">
    <property type="entry name" value="E3_Ligase-Neurotoxin"/>
</dbReference>
<dbReference type="Proteomes" id="UP000293360">
    <property type="component" value="Unassembled WGS sequence"/>
</dbReference>
<dbReference type="EMBL" id="QJNU01000064">
    <property type="protein sequence ID" value="RYP08418.1"/>
    <property type="molecule type" value="Genomic_DNA"/>
</dbReference>
<dbReference type="InterPro" id="IPR058525">
    <property type="entry name" value="DUF8212"/>
</dbReference>
<dbReference type="SUPFAM" id="SSF48403">
    <property type="entry name" value="Ankyrin repeat"/>
    <property type="match status" value="1"/>
</dbReference>
<dbReference type="Pfam" id="PF06985">
    <property type="entry name" value="HET"/>
    <property type="match status" value="1"/>
</dbReference>
<keyword evidence="1" id="KW-0040">ANK repeat</keyword>
<feature type="repeat" description="ANK" evidence="1">
    <location>
        <begin position="942"/>
        <end position="974"/>
    </location>
</feature>
<dbReference type="PANTHER" id="PTHR24133">
    <property type="entry name" value="ANKYRIN DOMAIN-CONTAINING"/>
    <property type="match status" value="1"/>
</dbReference>
<evidence type="ECO:0000256" key="2">
    <source>
        <dbReference type="SAM" id="Coils"/>
    </source>
</evidence>
<feature type="domain" description="Heterokaryon incompatibility" evidence="3">
    <location>
        <begin position="22"/>
        <end position="109"/>
    </location>
</feature>